<name>A0A6A6R1P0_9PEZI</name>
<gene>
    <name evidence="2" type="ORF">BU16DRAFT_311004</name>
</gene>
<evidence type="ECO:0000313" key="2">
    <source>
        <dbReference type="EMBL" id="KAF2497317.1"/>
    </source>
</evidence>
<dbReference type="AlphaFoldDB" id="A0A6A6R1P0"/>
<organism evidence="2 3">
    <name type="scientific">Lophium mytilinum</name>
    <dbReference type="NCBI Taxonomy" id="390894"/>
    <lineage>
        <taxon>Eukaryota</taxon>
        <taxon>Fungi</taxon>
        <taxon>Dikarya</taxon>
        <taxon>Ascomycota</taxon>
        <taxon>Pezizomycotina</taxon>
        <taxon>Dothideomycetes</taxon>
        <taxon>Pleosporomycetidae</taxon>
        <taxon>Mytilinidiales</taxon>
        <taxon>Mytilinidiaceae</taxon>
        <taxon>Lophium</taxon>
    </lineage>
</organism>
<evidence type="ECO:0000313" key="3">
    <source>
        <dbReference type="Proteomes" id="UP000799750"/>
    </source>
</evidence>
<proteinExistence type="predicted"/>
<feature type="region of interest" description="Disordered" evidence="1">
    <location>
        <begin position="116"/>
        <end position="153"/>
    </location>
</feature>
<dbReference type="EMBL" id="MU004186">
    <property type="protein sequence ID" value="KAF2497317.1"/>
    <property type="molecule type" value="Genomic_DNA"/>
</dbReference>
<protein>
    <submittedName>
        <fullName evidence="2">Uncharacterized protein</fullName>
    </submittedName>
</protein>
<dbReference type="Proteomes" id="UP000799750">
    <property type="component" value="Unassembled WGS sequence"/>
</dbReference>
<evidence type="ECO:0000256" key="1">
    <source>
        <dbReference type="SAM" id="MobiDB-lite"/>
    </source>
</evidence>
<sequence>MLRELRSMRLATSNSHASILDAPELRKRLSLPLQKKYPPPLLLHSPLPVPPLRKSISCPLQKRCRLSLSFSLLCTSRSFQYARSRRDGLHCRGAPFSHIFCSRCYTRLSSRYPAQDETSFTVEKPRSPTPTLHSAPVPYYGSPTAEEFEVTTS</sequence>
<keyword evidence="3" id="KW-1185">Reference proteome</keyword>
<accession>A0A6A6R1P0</accession>
<reference evidence="2" key="1">
    <citation type="journal article" date="2020" name="Stud. Mycol.">
        <title>101 Dothideomycetes genomes: a test case for predicting lifestyles and emergence of pathogens.</title>
        <authorList>
            <person name="Haridas S."/>
            <person name="Albert R."/>
            <person name="Binder M."/>
            <person name="Bloem J."/>
            <person name="Labutti K."/>
            <person name="Salamov A."/>
            <person name="Andreopoulos B."/>
            <person name="Baker S."/>
            <person name="Barry K."/>
            <person name="Bills G."/>
            <person name="Bluhm B."/>
            <person name="Cannon C."/>
            <person name="Castanera R."/>
            <person name="Culley D."/>
            <person name="Daum C."/>
            <person name="Ezra D."/>
            <person name="Gonzalez J."/>
            <person name="Henrissat B."/>
            <person name="Kuo A."/>
            <person name="Liang C."/>
            <person name="Lipzen A."/>
            <person name="Lutzoni F."/>
            <person name="Magnuson J."/>
            <person name="Mondo S."/>
            <person name="Nolan M."/>
            <person name="Ohm R."/>
            <person name="Pangilinan J."/>
            <person name="Park H.-J."/>
            <person name="Ramirez L."/>
            <person name="Alfaro M."/>
            <person name="Sun H."/>
            <person name="Tritt A."/>
            <person name="Yoshinaga Y."/>
            <person name="Zwiers L.-H."/>
            <person name="Turgeon B."/>
            <person name="Goodwin S."/>
            <person name="Spatafora J."/>
            <person name="Crous P."/>
            <person name="Grigoriev I."/>
        </authorList>
    </citation>
    <scope>NUCLEOTIDE SEQUENCE</scope>
    <source>
        <strain evidence="2">CBS 269.34</strain>
    </source>
</reference>